<sequence length="168" mass="19476">MKYKSKVAANIETPEFSEVEEYDIDEIKLHVSIERKVLQNKNVKPADYKFVENYKKITAANKKMGVMIVIDENTASRKIKSIEKHSSKISDDEGDLSVSEEEKVTSRPKKKKKSHTTKEENLSKEEKTRAEIISVLCEKYRCNLHLTPCYIQDSHHLQLNPARLQLWA</sequence>
<dbReference type="AlphaFoldDB" id="A0A397T4W0"/>
<comment type="caution">
    <text evidence="2">The sequence shown here is derived from an EMBL/GenBank/DDBJ whole genome shotgun (WGS) entry which is preliminary data.</text>
</comment>
<feature type="compositionally biased region" description="Basic and acidic residues" evidence="1">
    <location>
        <begin position="116"/>
        <end position="125"/>
    </location>
</feature>
<dbReference type="Proteomes" id="UP000265703">
    <property type="component" value="Unassembled WGS sequence"/>
</dbReference>
<proteinExistence type="predicted"/>
<name>A0A397T4W0_9GLOM</name>
<protein>
    <submittedName>
        <fullName evidence="2">Uncharacterized protein</fullName>
    </submittedName>
</protein>
<feature type="region of interest" description="Disordered" evidence="1">
    <location>
        <begin position="82"/>
        <end position="125"/>
    </location>
</feature>
<feature type="compositionally biased region" description="Basic and acidic residues" evidence="1">
    <location>
        <begin position="82"/>
        <end position="91"/>
    </location>
</feature>
<reference evidence="2 3" key="1">
    <citation type="submission" date="2018-06" db="EMBL/GenBank/DDBJ databases">
        <title>Comparative genomics reveals the genomic features of Rhizophagus irregularis, R. cerebriforme, R. diaphanum and Gigaspora rosea, and their symbiotic lifestyle signature.</title>
        <authorList>
            <person name="Morin E."/>
            <person name="San Clemente H."/>
            <person name="Chen E.C.H."/>
            <person name="De La Providencia I."/>
            <person name="Hainaut M."/>
            <person name="Kuo A."/>
            <person name="Kohler A."/>
            <person name="Murat C."/>
            <person name="Tang N."/>
            <person name="Roy S."/>
            <person name="Loubradou J."/>
            <person name="Henrissat B."/>
            <person name="Grigoriev I.V."/>
            <person name="Corradi N."/>
            <person name="Roux C."/>
            <person name="Martin F.M."/>
        </authorList>
    </citation>
    <scope>NUCLEOTIDE SEQUENCE [LARGE SCALE GENOMIC DNA]</scope>
    <source>
        <strain evidence="2 3">DAOM 227022</strain>
    </source>
</reference>
<keyword evidence="3" id="KW-1185">Reference proteome</keyword>
<organism evidence="2 3">
    <name type="scientific">Glomus cerebriforme</name>
    <dbReference type="NCBI Taxonomy" id="658196"/>
    <lineage>
        <taxon>Eukaryota</taxon>
        <taxon>Fungi</taxon>
        <taxon>Fungi incertae sedis</taxon>
        <taxon>Mucoromycota</taxon>
        <taxon>Glomeromycotina</taxon>
        <taxon>Glomeromycetes</taxon>
        <taxon>Glomerales</taxon>
        <taxon>Glomeraceae</taxon>
        <taxon>Glomus</taxon>
    </lineage>
</organism>
<dbReference type="OrthoDB" id="2396474at2759"/>
<accession>A0A397T4W0</accession>
<evidence type="ECO:0000313" key="3">
    <source>
        <dbReference type="Proteomes" id="UP000265703"/>
    </source>
</evidence>
<evidence type="ECO:0000313" key="2">
    <source>
        <dbReference type="EMBL" id="RIA90171.1"/>
    </source>
</evidence>
<evidence type="ECO:0000256" key="1">
    <source>
        <dbReference type="SAM" id="MobiDB-lite"/>
    </source>
</evidence>
<gene>
    <name evidence="2" type="ORF">C1645_823669</name>
</gene>
<feature type="compositionally biased region" description="Basic residues" evidence="1">
    <location>
        <begin position="106"/>
        <end position="115"/>
    </location>
</feature>
<dbReference type="EMBL" id="QKYT01000188">
    <property type="protein sequence ID" value="RIA90171.1"/>
    <property type="molecule type" value="Genomic_DNA"/>
</dbReference>